<dbReference type="GO" id="GO:0016020">
    <property type="term" value="C:membrane"/>
    <property type="evidence" value="ECO:0007669"/>
    <property type="project" value="InterPro"/>
</dbReference>
<evidence type="ECO:0000256" key="1">
    <source>
        <dbReference type="ARBA" id="ARBA00007734"/>
    </source>
</evidence>
<name>A0A1K1WYT2_9GAMM</name>
<dbReference type="PANTHER" id="PTHR33734:SF22">
    <property type="entry name" value="MEMBRANE-BOUND LYTIC MUREIN TRANSGLYCOSYLASE D"/>
    <property type="match status" value="1"/>
</dbReference>
<feature type="domain" description="LysM" evidence="2">
    <location>
        <begin position="406"/>
        <end position="449"/>
    </location>
</feature>
<gene>
    <name evidence="3" type="ORF">SAMN02745752_01609</name>
</gene>
<dbReference type="Proteomes" id="UP000182350">
    <property type="component" value="Unassembled WGS sequence"/>
</dbReference>
<comment type="similarity">
    <text evidence="1">Belongs to the transglycosylase Slt family.</text>
</comment>
<dbReference type="PROSITE" id="PS00922">
    <property type="entry name" value="TRANSGLYCOSYLASE"/>
    <property type="match status" value="1"/>
</dbReference>
<proteinExistence type="inferred from homology"/>
<dbReference type="AlphaFoldDB" id="A0A1K1WYT2"/>
<keyword evidence="4" id="KW-1185">Reference proteome</keyword>
<dbReference type="InterPro" id="IPR008258">
    <property type="entry name" value="Transglycosylase_SLT_dom_1"/>
</dbReference>
<dbReference type="SUPFAM" id="SSF54106">
    <property type="entry name" value="LysM domain"/>
    <property type="match status" value="3"/>
</dbReference>
<evidence type="ECO:0000313" key="3">
    <source>
        <dbReference type="EMBL" id="SFX42534.1"/>
    </source>
</evidence>
<dbReference type="STRING" id="1122209.SAMN02745752_01609"/>
<protein>
    <submittedName>
        <fullName evidence="3">Membrane-bound lytic murein transglycosylase D</fullName>
    </submittedName>
</protein>
<dbReference type="InterPro" id="IPR036779">
    <property type="entry name" value="LysM_dom_sf"/>
</dbReference>
<dbReference type="CDD" id="cd16894">
    <property type="entry name" value="MltD-like"/>
    <property type="match status" value="1"/>
</dbReference>
<dbReference type="GO" id="GO:0008932">
    <property type="term" value="F:lytic endotransglycosylase activity"/>
    <property type="evidence" value="ECO:0007669"/>
    <property type="project" value="TreeGrafter"/>
</dbReference>
<evidence type="ECO:0000259" key="2">
    <source>
        <dbReference type="PROSITE" id="PS51782"/>
    </source>
</evidence>
<feature type="domain" description="LysM" evidence="2">
    <location>
        <begin position="480"/>
        <end position="524"/>
    </location>
</feature>
<sequence>MGRTGQPIYLVTFFMFRQDRKVFRPLLPLLSTLAQPFFTGNIKLTRRFRALTLITLGSLMLQGCQSLPSASLFGKRAHPDTPALETWNRLESGQKLASARHHDDTSGLSSLLHSSTVADWRHWQDPVLPEYDLWDRLRANFAMDISSNDPRVLAEMAWYRRHPGYMDRVAQRASRYMFHVIEEIERRGLPGELALLPIVESAYDPFAYSHGRASGMWQFIPGTARHFGLENNWWYDGRRDILASTDAALTYLTQLNRRFDDWHLALASYNAGGGNVNRALRHNRNAGGNGTFWELNTLPAETRAYVPKMVALARLIADPEANGINLTSIPNRPYFVAVDTNGQIDLALAAELADISMNELYLLNPGFSQWATSPEGPHRLLVPVESAELLAANLADLPPRQRMSWQRYRVQQGDSLLTVSRRFNTTPSMIRDANQLRGDIIRAGHELLIPIPSQDARSYALSEDQRLQRRQNVARNGQRVEHVVRSGDSFWLLARRHGVSVRELASWNNMAPGDPLMPGQRLVIWSRADNARTVASANNRSVIRRVNYTVRNGDNLASIASRFRVSVSDIARWNNINPNRYLQPGQNLTLHVDVTRN</sequence>
<dbReference type="EMBL" id="FPJW01000005">
    <property type="protein sequence ID" value="SFX42534.1"/>
    <property type="molecule type" value="Genomic_DNA"/>
</dbReference>
<dbReference type="SMART" id="SM00257">
    <property type="entry name" value="LysM"/>
    <property type="match status" value="3"/>
</dbReference>
<evidence type="ECO:0000313" key="4">
    <source>
        <dbReference type="Proteomes" id="UP000182350"/>
    </source>
</evidence>
<dbReference type="PROSITE" id="PS51782">
    <property type="entry name" value="LYSM"/>
    <property type="match status" value="3"/>
</dbReference>
<dbReference type="Gene3D" id="3.10.350.10">
    <property type="entry name" value="LysM domain"/>
    <property type="match status" value="3"/>
</dbReference>
<dbReference type="InterPro" id="IPR018392">
    <property type="entry name" value="LysM"/>
</dbReference>
<dbReference type="Pfam" id="PF01476">
    <property type="entry name" value="LysM"/>
    <property type="match status" value="3"/>
</dbReference>
<dbReference type="SUPFAM" id="SSF53955">
    <property type="entry name" value="Lysozyme-like"/>
    <property type="match status" value="1"/>
</dbReference>
<feature type="domain" description="LysM" evidence="2">
    <location>
        <begin position="546"/>
        <end position="590"/>
    </location>
</feature>
<dbReference type="PANTHER" id="PTHR33734">
    <property type="entry name" value="LYSM DOMAIN-CONTAINING GPI-ANCHORED PROTEIN 2"/>
    <property type="match status" value="1"/>
</dbReference>
<dbReference type="GO" id="GO:0000270">
    <property type="term" value="P:peptidoglycan metabolic process"/>
    <property type="evidence" value="ECO:0007669"/>
    <property type="project" value="InterPro"/>
</dbReference>
<dbReference type="InterPro" id="IPR000189">
    <property type="entry name" value="Transglyc_AS"/>
</dbReference>
<reference evidence="3 4" key="1">
    <citation type="submission" date="2016-11" db="EMBL/GenBank/DDBJ databases">
        <authorList>
            <person name="Jaros S."/>
            <person name="Januszkiewicz K."/>
            <person name="Wedrychowicz H."/>
        </authorList>
    </citation>
    <scope>NUCLEOTIDE SEQUENCE [LARGE SCALE GENOMIC DNA]</scope>
    <source>
        <strain evidence="3 4">DSM 21637</strain>
    </source>
</reference>
<dbReference type="InterPro" id="IPR023346">
    <property type="entry name" value="Lysozyme-like_dom_sf"/>
</dbReference>
<dbReference type="CDD" id="cd00118">
    <property type="entry name" value="LysM"/>
    <property type="match status" value="3"/>
</dbReference>
<dbReference type="Pfam" id="PF01464">
    <property type="entry name" value="SLT"/>
    <property type="match status" value="1"/>
</dbReference>
<organism evidence="3 4">
    <name type="scientific">Marinospirillum alkaliphilum DSM 21637</name>
    <dbReference type="NCBI Taxonomy" id="1122209"/>
    <lineage>
        <taxon>Bacteria</taxon>
        <taxon>Pseudomonadati</taxon>
        <taxon>Pseudomonadota</taxon>
        <taxon>Gammaproteobacteria</taxon>
        <taxon>Oceanospirillales</taxon>
        <taxon>Oceanospirillaceae</taxon>
        <taxon>Marinospirillum</taxon>
    </lineage>
</organism>
<dbReference type="Gene3D" id="1.10.530.10">
    <property type="match status" value="1"/>
</dbReference>
<accession>A0A1K1WYT2</accession>